<keyword evidence="7 9" id="KW-0472">Membrane</keyword>
<dbReference type="NCBIfam" id="NF006897">
    <property type="entry name" value="PRK09379.1"/>
    <property type="match status" value="1"/>
</dbReference>
<proteinExistence type="inferred from homology"/>
<evidence type="ECO:0000256" key="4">
    <source>
        <dbReference type="ARBA" id="ARBA00022692"/>
    </source>
</evidence>
<evidence type="ECO:0000256" key="11">
    <source>
        <dbReference type="SAM" id="Phobius"/>
    </source>
</evidence>
<feature type="region of interest" description="Disordered" evidence="10">
    <location>
        <begin position="50"/>
        <end position="69"/>
    </location>
</feature>
<dbReference type="GO" id="GO:0070726">
    <property type="term" value="P:cell wall assembly"/>
    <property type="evidence" value="ECO:0007669"/>
    <property type="project" value="UniProtKB-UniRule"/>
</dbReference>
<evidence type="ECO:0000313" key="13">
    <source>
        <dbReference type="EMBL" id="MBS8265686.1"/>
    </source>
</evidence>
<evidence type="ECO:0000256" key="10">
    <source>
        <dbReference type="SAM" id="MobiDB-lite"/>
    </source>
</evidence>
<dbReference type="Pfam" id="PF03816">
    <property type="entry name" value="LytR_cpsA_psr"/>
    <property type="match status" value="1"/>
</dbReference>
<dbReference type="GO" id="GO:0016780">
    <property type="term" value="F:phosphotransferase activity, for other substituted phosphate groups"/>
    <property type="evidence" value="ECO:0007669"/>
    <property type="project" value="UniProtKB-UniRule"/>
</dbReference>
<dbReference type="AlphaFoldDB" id="A0A944GYM6"/>
<evidence type="ECO:0000256" key="8">
    <source>
        <dbReference type="ARBA" id="ARBA00023316"/>
    </source>
</evidence>
<keyword evidence="3 9" id="KW-0808">Transferase</keyword>
<keyword evidence="8 9" id="KW-0961">Cell wall biogenesis/degradation</keyword>
<dbReference type="InterPro" id="IPR050922">
    <property type="entry name" value="LytR/CpsA/Psr_CW_biosynth"/>
</dbReference>
<name>A0A944GYM6_9BACI</name>
<keyword evidence="2 9" id="KW-1003">Cell membrane</keyword>
<dbReference type="HAMAP" id="MF_01140">
    <property type="entry name" value="TagU_transferase"/>
    <property type="match status" value="1"/>
</dbReference>
<accession>A0A944GYM6</accession>
<evidence type="ECO:0000259" key="12">
    <source>
        <dbReference type="Pfam" id="PF03816"/>
    </source>
</evidence>
<evidence type="ECO:0000256" key="7">
    <source>
        <dbReference type="ARBA" id="ARBA00023136"/>
    </source>
</evidence>
<feature type="transmembrane region" description="Helical" evidence="11">
    <location>
        <begin position="12"/>
        <end position="36"/>
    </location>
</feature>
<dbReference type="NCBIfam" id="TIGR00350">
    <property type="entry name" value="lytR_cpsA_psr"/>
    <property type="match status" value="1"/>
</dbReference>
<feature type="topological domain" description="Cytoplasmic" evidence="9">
    <location>
        <begin position="1"/>
        <end position="12"/>
    </location>
</feature>
<evidence type="ECO:0000256" key="6">
    <source>
        <dbReference type="ARBA" id="ARBA00022989"/>
    </source>
</evidence>
<sequence length="324" mass="36502">MRFNKRRNKKMTRLQIMGIIGLLIMIGAGVYLYTIYSSVSKAVETMHQPIDRKTTDQRKNIAHAESDEVSDENRKPFSVLLLGVDARPGDKGRSDTMIVMTVNPELNSTKMVSIPRDTRTRIVGKGFDDKINHAYAFGGAQMSIDTVEEFLNIPIDYFVQVNMEGFEDIVNAVGGVTVDNTLTFSQGGYDFQEGEIDLNGNKALAYVRMRKEDPNGDFGRQQRQRQVIQGVINKGRSFSSITKLDEILEALSKNVKTNLTLREMADIQKHYKNASKDIQQLQLTGTGTIIDKIYYQIIPEEEKQKVQNELQMHLGDSSPVSSPN</sequence>
<dbReference type="EC" id="2.7.8.-" evidence="9"/>
<keyword evidence="5 9" id="KW-0735">Signal-anchor</keyword>
<dbReference type="RefSeq" id="WP_213370220.1">
    <property type="nucleotide sequence ID" value="NZ_QTKX01000002.1"/>
</dbReference>
<evidence type="ECO:0000256" key="3">
    <source>
        <dbReference type="ARBA" id="ARBA00022679"/>
    </source>
</evidence>
<evidence type="ECO:0000256" key="2">
    <source>
        <dbReference type="ARBA" id="ARBA00022475"/>
    </source>
</evidence>
<dbReference type="InterPro" id="IPR023734">
    <property type="entry name" value="TagU"/>
</dbReference>
<feature type="domain" description="Cell envelope-related transcriptional attenuator" evidence="12">
    <location>
        <begin position="93"/>
        <end position="235"/>
    </location>
</feature>
<feature type="topological domain" description="Extracellular" evidence="9">
    <location>
        <begin position="34"/>
        <end position="324"/>
    </location>
</feature>
<reference evidence="13 14" key="1">
    <citation type="journal article" date="2021" name="Microorganisms">
        <title>Bacterial Dimethylsulfoniopropionate Biosynthesis in the East China Sea.</title>
        <authorList>
            <person name="Liu J."/>
            <person name="Zhang Y."/>
            <person name="Liu J."/>
            <person name="Zhong H."/>
            <person name="Williams B.T."/>
            <person name="Zheng Y."/>
            <person name="Curson A.R.J."/>
            <person name="Sun C."/>
            <person name="Sun H."/>
            <person name="Song D."/>
            <person name="Wagner Mackenzie B."/>
            <person name="Bermejo Martinez A."/>
            <person name="Todd J.D."/>
            <person name="Zhang X.H."/>
        </authorList>
    </citation>
    <scope>NUCLEOTIDE SEQUENCE [LARGE SCALE GENOMIC DNA]</scope>
    <source>
        <strain evidence="13 14">ESS08</strain>
    </source>
</reference>
<keyword evidence="6 9" id="KW-1133">Transmembrane helix</keyword>
<keyword evidence="4 9" id="KW-0812">Transmembrane</keyword>
<dbReference type="PANTHER" id="PTHR33392:SF6">
    <property type="entry name" value="POLYISOPRENYL-TEICHOIC ACID--PEPTIDOGLYCAN TEICHOIC ACID TRANSFERASE TAGU"/>
    <property type="match status" value="1"/>
</dbReference>
<evidence type="ECO:0000256" key="5">
    <source>
        <dbReference type="ARBA" id="ARBA00022968"/>
    </source>
</evidence>
<evidence type="ECO:0000256" key="9">
    <source>
        <dbReference type="HAMAP-Rule" id="MF_01140"/>
    </source>
</evidence>
<dbReference type="PANTHER" id="PTHR33392">
    <property type="entry name" value="POLYISOPRENYL-TEICHOIC ACID--PEPTIDOGLYCAN TEICHOIC ACID TRANSFERASE TAGU"/>
    <property type="match status" value="1"/>
</dbReference>
<organism evidence="13 14">
    <name type="scientific">Mesobacillus boroniphilus</name>
    <dbReference type="NCBI Taxonomy" id="308892"/>
    <lineage>
        <taxon>Bacteria</taxon>
        <taxon>Bacillati</taxon>
        <taxon>Bacillota</taxon>
        <taxon>Bacilli</taxon>
        <taxon>Bacillales</taxon>
        <taxon>Bacillaceae</taxon>
        <taxon>Mesobacillus</taxon>
    </lineage>
</organism>
<comment type="subcellular location">
    <subcellularLocation>
        <location evidence="9">Cell membrane</location>
        <topology evidence="9">Single-pass type II membrane protein</topology>
    </subcellularLocation>
</comment>
<comment type="similarity">
    <text evidence="1 9">Belongs to the LytR/CpsA/Psr (LCP) family.</text>
</comment>
<comment type="caution">
    <text evidence="13">The sequence shown here is derived from an EMBL/GenBank/DDBJ whole genome shotgun (WGS) entry which is preliminary data.</text>
</comment>
<dbReference type="GO" id="GO:0005886">
    <property type="term" value="C:plasma membrane"/>
    <property type="evidence" value="ECO:0007669"/>
    <property type="project" value="UniProtKB-SubCell"/>
</dbReference>
<gene>
    <name evidence="9" type="primary">tagU</name>
    <name evidence="13" type="ORF">DYI25_14765</name>
</gene>
<keyword evidence="14" id="KW-1185">Reference proteome</keyword>
<dbReference type="InterPro" id="IPR004474">
    <property type="entry name" value="LytR_CpsA_psr"/>
</dbReference>
<dbReference type="Gene3D" id="3.40.630.190">
    <property type="entry name" value="LCP protein"/>
    <property type="match status" value="1"/>
</dbReference>
<comment type="pathway">
    <text evidence="9">Cell wall biogenesis.</text>
</comment>
<protein>
    <recommendedName>
        <fullName evidence="9">Polyisoprenyl-teichoic acid--peptidoglycan teichoic acid transferase TagU</fullName>
        <ecNumber evidence="9">2.7.8.-</ecNumber>
    </recommendedName>
</protein>
<dbReference type="EMBL" id="QTKX01000002">
    <property type="protein sequence ID" value="MBS8265686.1"/>
    <property type="molecule type" value="Genomic_DNA"/>
</dbReference>
<evidence type="ECO:0000256" key="1">
    <source>
        <dbReference type="ARBA" id="ARBA00006068"/>
    </source>
</evidence>
<comment type="function">
    <text evidence="9">May catalyze the final step in cell wall teichoic acid biosynthesis, the transfer of the anionic cell wall polymers (APs) from their lipid-linked precursor to the cell wall peptidoglycan (PG).</text>
</comment>
<dbReference type="Proteomes" id="UP000761411">
    <property type="component" value="Unassembled WGS sequence"/>
</dbReference>
<evidence type="ECO:0000313" key="14">
    <source>
        <dbReference type="Proteomes" id="UP000761411"/>
    </source>
</evidence>